<keyword evidence="3" id="KW-1185">Reference proteome</keyword>
<feature type="region of interest" description="Disordered" evidence="1">
    <location>
        <begin position="241"/>
        <end position="267"/>
    </location>
</feature>
<sequence>MANGPVEEAGVFAGQTLTVLVATCDLEASQSACRLDDGREVTASWHVHELLAPPYPPDRRSVAPAHMTSPGAETAPPRVTLEVVEAGRRYCLAVEPAIEGRAEVTVLVCSADGVIQGELTGELPLADLGAMGRLITAAAAASADSAAATAASSTARASPAAGAAGAADGGRAVRPGAAWTPEDEERLCRLHQSGKEVAELAGELGRSENAIRWKLYSLKLAPYPADLVPAPRHSASVQAQAAQPKAYTVAEKRQSHPRAYERWSPEEDERLARMHADEVPVAEMARELGRNEGAIASRLEKILPPF</sequence>
<dbReference type="Proteomes" id="UP000094960">
    <property type="component" value="Chromosome"/>
</dbReference>
<feature type="region of interest" description="Disordered" evidence="1">
    <location>
        <begin position="154"/>
        <end position="176"/>
    </location>
</feature>
<dbReference type="KEGG" id="spun:BFF78_01480"/>
<dbReference type="AlphaFoldDB" id="A0A1D7Y2Z7"/>
<dbReference type="EMBL" id="CP017248">
    <property type="protein sequence ID" value="AOR29925.1"/>
    <property type="molecule type" value="Genomic_DNA"/>
</dbReference>
<evidence type="ECO:0000313" key="3">
    <source>
        <dbReference type="Proteomes" id="UP000094960"/>
    </source>
</evidence>
<dbReference type="Gene3D" id="1.10.10.60">
    <property type="entry name" value="Homeodomain-like"/>
    <property type="match status" value="1"/>
</dbReference>
<name>A0A1D7Y2Z7_9ACTN</name>
<feature type="compositionally biased region" description="Basic and acidic residues" evidence="1">
    <location>
        <begin position="250"/>
        <end position="267"/>
    </location>
</feature>
<accession>A0A1D7Y2Z7</accession>
<gene>
    <name evidence="2" type="ORF">BFF78_01480</name>
</gene>
<evidence type="ECO:0000313" key="2">
    <source>
        <dbReference type="EMBL" id="AOR29925.1"/>
    </source>
</evidence>
<reference evidence="3" key="1">
    <citation type="submission" date="2016-09" db="EMBL/GenBank/DDBJ databases">
        <title>Streptomyces puniciscabiei strain:TW1S1 Genome sequencing and assembly.</title>
        <authorList>
            <person name="Kim M.-K."/>
            <person name="Kim S.B."/>
        </authorList>
    </citation>
    <scope>NUCLEOTIDE SEQUENCE [LARGE SCALE GENOMIC DNA]</scope>
    <source>
        <strain evidence="3">TW1S1</strain>
    </source>
</reference>
<organism evidence="2 3">
    <name type="scientific">Streptomyces fodineus</name>
    <dbReference type="NCBI Taxonomy" id="1904616"/>
    <lineage>
        <taxon>Bacteria</taxon>
        <taxon>Bacillati</taxon>
        <taxon>Actinomycetota</taxon>
        <taxon>Actinomycetes</taxon>
        <taxon>Kitasatosporales</taxon>
        <taxon>Streptomycetaceae</taxon>
        <taxon>Streptomyces</taxon>
    </lineage>
</organism>
<protein>
    <submittedName>
        <fullName evidence="2">Uncharacterized protein</fullName>
    </submittedName>
</protein>
<proteinExistence type="predicted"/>
<evidence type="ECO:0000256" key="1">
    <source>
        <dbReference type="SAM" id="MobiDB-lite"/>
    </source>
</evidence>